<accession>K8XEB2</accession>
<proteinExistence type="predicted"/>
<evidence type="ECO:0000259" key="1">
    <source>
        <dbReference type="PROSITE" id="PS51819"/>
    </source>
</evidence>
<dbReference type="EMBL" id="AJYC02000078">
    <property type="protein sequence ID" value="EKT79734.1"/>
    <property type="molecule type" value="Genomic_DNA"/>
</dbReference>
<dbReference type="PROSITE" id="PS51819">
    <property type="entry name" value="VOC"/>
    <property type="match status" value="1"/>
</dbReference>
<dbReference type="SUPFAM" id="SSF54593">
    <property type="entry name" value="Glyoxalase/Bleomycin resistance protein/Dihydroxybiphenyl dioxygenase"/>
    <property type="match status" value="1"/>
</dbReference>
<name>K8XEB2_RHOOP</name>
<gene>
    <name evidence="2" type="ORF">WSS_A25965</name>
</gene>
<protein>
    <submittedName>
        <fullName evidence="2">Glyoxalase family protein</fullName>
    </submittedName>
</protein>
<dbReference type="InterPro" id="IPR029068">
    <property type="entry name" value="Glyas_Bleomycin-R_OHBP_Dase"/>
</dbReference>
<reference evidence="2 3" key="1">
    <citation type="journal article" date="2013" name="Genome Announc.">
        <title>Draft Genome Sequence of Rhodococcus opacus Strain M213 Shows a Diverse Catabolic Potential.</title>
        <authorList>
            <person name="Pathak A."/>
            <person name="Green S.J."/>
            <person name="Ogram A."/>
            <person name="Chauhan A."/>
        </authorList>
    </citation>
    <scope>NUCLEOTIDE SEQUENCE [LARGE SCALE GENOMIC DNA]</scope>
    <source>
        <strain evidence="2 3">M213</strain>
    </source>
</reference>
<organism evidence="2 3">
    <name type="scientific">Rhodococcus opacus M213</name>
    <dbReference type="NCBI Taxonomy" id="1129896"/>
    <lineage>
        <taxon>Bacteria</taxon>
        <taxon>Bacillati</taxon>
        <taxon>Actinomycetota</taxon>
        <taxon>Actinomycetes</taxon>
        <taxon>Mycobacteriales</taxon>
        <taxon>Nocardiaceae</taxon>
        <taxon>Rhodococcus</taxon>
    </lineage>
</organism>
<feature type="domain" description="VOC" evidence="1">
    <location>
        <begin position="12"/>
        <end position="129"/>
    </location>
</feature>
<dbReference type="Gene3D" id="3.10.180.10">
    <property type="entry name" value="2,3-Dihydroxybiphenyl 1,2-Dioxygenase, domain 1"/>
    <property type="match status" value="1"/>
</dbReference>
<dbReference type="AlphaFoldDB" id="K8XEB2"/>
<evidence type="ECO:0000313" key="2">
    <source>
        <dbReference type="EMBL" id="EKT79734.1"/>
    </source>
</evidence>
<sequence>MRVKGGNIVAVVFDRTVVLAWNKQHSAQFFSRIFGLAPPRQVGAAVEVTLAGGVSLEFVEPPGEFTPAFYGFSVGTDDFDAIVARVREELVPFWADSQHCTPQQVASSGAGRVLYLDDPAGHLLAVVSRLPPRR</sequence>
<evidence type="ECO:0000313" key="3">
    <source>
        <dbReference type="Proteomes" id="UP000005951"/>
    </source>
</evidence>
<dbReference type="Proteomes" id="UP000005951">
    <property type="component" value="Unassembled WGS sequence"/>
</dbReference>
<dbReference type="CDD" id="cd08351">
    <property type="entry name" value="ChaP_like"/>
    <property type="match status" value="1"/>
</dbReference>
<dbReference type="InterPro" id="IPR037523">
    <property type="entry name" value="VOC_core"/>
</dbReference>
<comment type="caution">
    <text evidence="2">The sequence shown here is derived from an EMBL/GenBank/DDBJ whole genome shotgun (WGS) entry which is preliminary data.</text>
</comment>